<dbReference type="AlphaFoldDB" id="A0A1C4Z2D3"/>
<dbReference type="STRING" id="121616.GA0070216_10891"/>
<reference evidence="5" key="1">
    <citation type="submission" date="2016-06" db="EMBL/GenBank/DDBJ databases">
        <authorList>
            <person name="Varghese N."/>
            <person name="Submissions Spin"/>
        </authorList>
    </citation>
    <scope>NUCLEOTIDE SEQUENCE [LARGE SCALE GENOMIC DNA]</scope>
    <source>
        <strain evidence="5">DSM 44100</strain>
    </source>
</reference>
<evidence type="ECO:0000259" key="3">
    <source>
        <dbReference type="Pfam" id="PF13360"/>
    </source>
</evidence>
<dbReference type="SUPFAM" id="SSF50998">
    <property type="entry name" value="Quinoprotein alcohol dehydrogenase-like"/>
    <property type="match status" value="1"/>
</dbReference>
<evidence type="ECO:0000313" key="4">
    <source>
        <dbReference type="EMBL" id="SCF27202.1"/>
    </source>
</evidence>
<feature type="region of interest" description="Disordered" evidence="1">
    <location>
        <begin position="30"/>
        <end position="69"/>
    </location>
</feature>
<name>A0A1C4Z2D3_9ACTN</name>
<feature type="domain" description="Pyrrolo-quinoline quinone repeat" evidence="3">
    <location>
        <begin position="68"/>
        <end position="204"/>
    </location>
</feature>
<evidence type="ECO:0000256" key="2">
    <source>
        <dbReference type="SAM" id="SignalP"/>
    </source>
</evidence>
<accession>A0A1C4Z2D3</accession>
<feature type="compositionally biased region" description="Basic and acidic residues" evidence="1">
    <location>
        <begin position="30"/>
        <end position="42"/>
    </location>
</feature>
<dbReference type="Gene3D" id="2.40.10.480">
    <property type="match status" value="1"/>
</dbReference>
<dbReference type="InterPro" id="IPR015943">
    <property type="entry name" value="WD40/YVTN_repeat-like_dom_sf"/>
</dbReference>
<dbReference type="EMBL" id="FMCU01000008">
    <property type="protein sequence ID" value="SCF27202.1"/>
    <property type="molecule type" value="Genomic_DNA"/>
</dbReference>
<dbReference type="RefSeq" id="WP_176739014.1">
    <property type="nucleotide sequence ID" value="NZ_FMCU01000008.1"/>
</dbReference>
<evidence type="ECO:0000313" key="5">
    <source>
        <dbReference type="Proteomes" id="UP000198797"/>
    </source>
</evidence>
<dbReference type="InterPro" id="IPR002372">
    <property type="entry name" value="PQQ_rpt_dom"/>
</dbReference>
<dbReference type="InterPro" id="IPR011047">
    <property type="entry name" value="Quinoprotein_ADH-like_sf"/>
</dbReference>
<dbReference type="Pfam" id="PF13360">
    <property type="entry name" value="PQQ_2"/>
    <property type="match status" value="2"/>
</dbReference>
<evidence type="ECO:0000256" key="1">
    <source>
        <dbReference type="SAM" id="MobiDB-lite"/>
    </source>
</evidence>
<gene>
    <name evidence="4" type="ORF">GA0070216_10891</name>
</gene>
<organism evidence="4 5">
    <name type="scientific">Micromonospora matsumotoense</name>
    <dbReference type="NCBI Taxonomy" id="121616"/>
    <lineage>
        <taxon>Bacteria</taxon>
        <taxon>Bacillati</taxon>
        <taxon>Actinomycetota</taxon>
        <taxon>Actinomycetes</taxon>
        <taxon>Micromonosporales</taxon>
        <taxon>Micromonosporaceae</taxon>
        <taxon>Micromonospora</taxon>
    </lineage>
</organism>
<keyword evidence="2" id="KW-0732">Signal</keyword>
<feature type="signal peptide" evidence="2">
    <location>
        <begin position="1"/>
        <end position="30"/>
    </location>
</feature>
<proteinExistence type="predicted"/>
<protein>
    <submittedName>
        <fullName evidence="4">PQQ-like domain-containing protein</fullName>
    </submittedName>
</protein>
<dbReference type="Proteomes" id="UP000198797">
    <property type="component" value="Unassembled WGS sequence"/>
</dbReference>
<dbReference type="Gene3D" id="2.130.10.10">
    <property type="entry name" value="YVTN repeat-like/Quinoprotein amine dehydrogenase"/>
    <property type="match status" value="1"/>
</dbReference>
<feature type="chain" id="PRO_5038959340" evidence="2">
    <location>
        <begin position="31"/>
        <end position="461"/>
    </location>
</feature>
<dbReference type="PROSITE" id="PS51257">
    <property type="entry name" value="PROKAR_LIPOPROTEIN"/>
    <property type="match status" value="1"/>
</dbReference>
<sequence>MSPSHRPARWRIAVALSLVLALLGCTAPRAERAQRPPVRVEETPIEETQESLRDGTTSPGTDGPRPAWSAPVRRLDQELGATGQLIVVPDERELRAVDRATGQDRWRHPFTTGYRYVIAGGSIVASDNDDGGVEVLDAATGVTRWRAAESQDVVVDAQAVYARECAGTGRAATCAIIGRDVQSGRQLWKLPSDRFARVSDVALGARTPYAPAAGRYVAVRLSTSDRPATYTPVAPTTGRTGAGRLPNRAWYGFVAGDLLVSTDNDPPKGDRRCTVSIASVHTATGARGWSGAVYSGRREDGECAKRLAHDRNGQTLIGSGTRLVAVTADERPQLVDLRTGATVWKGAVAGVPIDGDDRSVLVRGKADAGELALLDLATGASRWTAPDPGLAGTSASWRSAVTAGLVAVSGAEDDRPQVLVYEVGTGRQLGRYPGWLAGAGRDWVAVSHSGAGGLAVDLHTF</sequence>
<feature type="domain" description="Pyrrolo-quinoline quinone repeat" evidence="3">
    <location>
        <begin position="277"/>
        <end position="384"/>
    </location>
</feature>
<keyword evidence="5" id="KW-1185">Reference proteome</keyword>